<evidence type="ECO:0000256" key="2">
    <source>
        <dbReference type="ARBA" id="ARBA00012513"/>
    </source>
</evidence>
<comment type="catalytic activity">
    <reaction evidence="17">
        <text>L-threonyl-[protein] + ATP = O-phospho-L-threonyl-[protein] + ADP + H(+)</text>
        <dbReference type="Rhea" id="RHEA:46608"/>
        <dbReference type="Rhea" id="RHEA-COMP:11060"/>
        <dbReference type="Rhea" id="RHEA-COMP:11605"/>
        <dbReference type="ChEBI" id="CHEBI:15378"/>
        <dbReference type="ChEBI" id="CHEBI:30013"/>
        <dbReference type="ChEBI" id="CHEBI:30616"/>
        <dbReference type="ChEBI" id="CHEBI:61977"/>
        <dbReference type="ChEBI" id="CHEBI:456216"/>
        <dbReference type="EC" id="2.7.11.1"/>
    </reaction>
</comment>
<dbReference type="Gene3D" id="3.30.200.20">
    <property type="entry name" value="Phosphorylase Kinase, domain 1"/>
    <property type="match status" value="1"/>
</dbReference>
<feature type="transmembrane region" description="Helical" evidence="19">
    <location>
        <begin position="554"/>
        <end position="574"/>
    </location>
</feature>
<keyword evidence="15" id="KW-0675">Receptor</keyword>
<dbReference type="Gene3D" id="1.10.510.10">
    <property type="entry name" value="Transferase(Phosphotransferase) domain 1"/>
    <property type="match status" value="2"/>
</dbReference>
<keyword evidence="14 19" id="KW-0472">Membrane</keyword>
<dbReference type="Gene3D" id="3.80.10.10">
    <property type="entry name" value="Ribonuclease Inhibitor"/>
    <property type="match status" value="2"/>
</dbReference>
<proteinExistence type="predicted"/>
<feature type="domain" description="Protein kinase" evidence="21">
    <location>
        <begin position="595"/>
        <end position="886"/>
    </location>
</feature>
<evidence type="ECO:0000256" key="3">
    <source>
        <dbReference type="ARBA" id="ARBA00022527"/>
    </source>
</evidence>
<keyword evidence="10" id="KW-0547">Nucleotide-binding</keyword>
<dbReference type="Pfam" id="PF11721">
    <property type="entry name" value="Malectin"/>
    <property type="match status" value="1"/>
</dbReference>
<gene>
    <name evidence="22" type="ORF">ACJRO7_026239</name>
</gene>
<dbReference type="GO" id="GO:0005524">
    <property type="term" value="F:ATP binding"/>
    <property type="evidence" value="ECO:0007669"/>
    <property type="project" value="UniProtKB-KW"/>
</dbReference>
<evidence type="ECO:0000256" key="7">
    <source>
        <dbReference type="ARBA" id="ARBA00022692"/>
    </source>
</evidence>
<evidence type="ECO:0000256" key="13">
    <source>
        <dbReference type="ARBA" id="ARBA00022989"/>
    </source>
</evidence>
<keyword evidence="11" id="KW-0418">Kinase</keyword>
<dbReference type="InterPro" id="IPR011009">
    <property type="entry name" value="Kinase-like_dom_sf"/>
</dbReference>
<dbReference type="PANTHER" id="PTHR48006:SF62">
    <property type="entry name" value="LEUCINE-RICH REPEAT TRANSMEMBRANE PROTEIN KINASE"/>
    <property type="match status" value="1"/>
</dbReference>
<dbReference type="InterPro" id="IPR051824">
    <property type="entry name" value="LRR_Rcpt-Like_S/T_Kinase"/>
</dbReference>
<evidence type="ECO:0000256" key="18">
    <source>
        <dbReference type="ARBA" id="ARBA00048679"/>
    </source>
</evidence>
<evidence type="ECO:0000256" key="17">
    <source>
        <dbReference type="ARBA" id="ARBA00047899"/>
    </source>
</evidence>
<keyword evidence="9" id="KW-0677">Repeat</keyword>
<keyword evidence="4" id="KW-0597">Phosphoprotein</keyword>
<dbReference type="Proteomes" id="UP001634007">
    <property type="component" value="Unassembled WGS sequence"/>
</dbReference>
<dbReference type="GO" id="GO:0004674">
    <property type="term" value="F:protein serine/threonine kinase activity"/>
    <property type="evidence" value="ECO:0007669"/>
    <property type="project" value="UniProtKB-KW"/>
</dbReference>
<evidence type="ECO:0000256" key="20">
    <source>
        <dbReference type="SAM" id="SignalP"/>
    </source>
</evidence>
<reference evidence="22 23" key="1">
    <citation type="submission" date="2024-11" db="EMBL/GenBank/DDBJ databases">
        <title>Chromosome-level genome assembly of Eucalyptus globulus Labill. provides insights into its genome evolution.</title>
        <authorList>
            <person name="Li X."/>
        </authorList>
    </citation>
    <scope>NUCLEOTIDE SEQUENCE [LARGE SCALE GENOMIC DNA]</scope>
    <source>
        <strain evidence="22">CL2024</strain>
        <tissue evidence="22">Fresh tender leaves</tissue>
    </source>
</reference>
<keyword evidence="13 19" id="KW-1133">Transmembrane helix</keyword>
<dbReference type="InterPro" id="IPR008271">
    <property type="entry name" value="Ser/Thr_kinase_AS"/>
</dbReference>
<dbReference type="FunFam" id="3.30.200.20:FF:000162">
    <property type="entry name" value="Adenine nucleotide alpha hydrolase-like domain kinase"/>
    <property type="match status" value="1"/>
</dbReference>
<dbReference type="Pfam" id="PF00069">
    <property type="entry name" value="Pkinase"/>
    <property type="match status" value="1"/>
</dbReference>
<evidence type="ECO:0000256" key="16">
    <source>
        <dbReference type="ARBA" id="ARBA00023180"/>
    </source>
</evidence>
<dbReference type="AlphaFoldDB" id="A0ABD3KC44"/>
<evidence type="ECO:0000256" key="12">
    <source>
        <dbReference type="ARBA" id="ARBA00022840"/>
    </source>
</evidence>
<keyword evidence="8 20" id="KW-0732">Signal</keyword>
<keyword evidence="16" id="KW-0325">Glycoprotein</keyword>
<comment type="subcellular location">
    <subcellularLocation>
        <location evidence="1">Membrane</location>
        <topology evidence="1">Single-pass type I membrane protein</topology>
    </subcellularLocation>
</comment>
<dbReference type="InterPro" id="IPR032675">
    <property type="entry name" value="LRR_dom_sf"/>
</dbReference>
<dbReference type="Pfam" id="PF00560">
    <property type="entry name" value="LRR_1"/>
    <property type="match status" value="2"/>
</dbReference>
<dbReference type="InterPro" id="IPR021720">
    <property type="entry name" value="Malectin_dom"/>
</dbReference>
<dbReference type="SUPFAM" id="SSF56112">
    <property type="entry name" value="Protein kinase-like (PK-like)"/>
    <property type="match status" value="1"/>
</dbReference>
<dbReference type="PROSITE" id="PS50011">
    <property type="entry name" value="PROTEIN_KINASE_DOM"/>
    <property type="match status" value="1"/>
</dbReference>
<dbReference type="SMART" id="SM00220">
    <property type="entry name" value="S_TKc"/>
    <property type="match status" value="1"/>
</dbReference>
<protein>
    <recommendedName>
        <fullName evidence="2">non-specific serine/threonine protein kinase</fullName>
        <ecNumber evidence="2">2.7.11.1</ecNumber>
    </recommendedName>
</protein>
<dbReference type="GO" id="GO:0016020">
    <property type="term" value="C:membrane"/>
    <property type="evidence" value="ECO:0007669"/>
    <property type="project" value="UniProtKB-SubCell"/>
</dbReference>
<dbReference type="EC" id="2.7.11.1" evidence="2"/>
<keyword evidence="23" id="KW-1185">Reference proteome</keyword>
<sequence length="886" mass="97068">MANLRVILALHVAVHILLADVTRAQNQTPAATDPSEVDDGYVNVVWSTWGLASQTPTWNISGEPCSGAAIDPSVSFDDYNPFIICDCSFSNSTTCHITQLRVYALSVAGPIPDELWNLTYLFNLNLAQNLLSGSLSPSIGNLTRMQSLRINALSGELPPQLGQLTELLSLSFSTNNFNGSLPSELGNLSKLQQLFLQGNSFNGSISSTFSNFTALQDLRISDVSNVSSSLEFIRNMTNLSILILRNNNISDSLPSDISGYQSLSQLDLLTGQIPNSLFNLSSLTYLFLGNNSLNGTLPEQKSAYLHNVDVSYNNLIGSFPSWVSKGLRLYSFTIFNSHNSCLGNQQFCETHVLPSGLNCLQRNFPCNRRTGIYSNFAVKCGGPQITSSSNIVYEMDNNTLGPATYYVTDRERWAVNNVDSELFQTTWVSASSLQYYGLGLEDGNYNVTLQFAEIQSKILNGNGNLVANDFDIRKEAGGASLTAVQKVYQAQISANYLEIHLFWAGKGTCCVPNQATYGPLVPVISAIPGTMIKTCLLHNTVSNNPPTSNKDHTGLIVGVATGVVVVILVFYFFLAIDTRLYTFNYAELKVPTDDFNPYNKLGEGGFGPVFKGTLNDGRVIAVKQLSVSSHQGENQFVAEIATISVTTRTPGTCTSLNVQHRNLVKPYGCCIDAENRLLVYEYLENKSLDQAIFGQRSSNLNWATCSDICLSIARGLTYLHEESRWRIMHRDVKASNILLDSDLILKYQTLKKADVFAFGVVALEVVSGRPNSDPSLEEEKIYLLEWIFSEFNETEAKCMVAMALLCTKTSPALRPPMSRVVAMLSGDIEVPTVFNDTTSFVTESTHMNTDKSPYKPVSTASTVDGANLSPVLGFTPMLDEIVGEGR</sequence>
<evidence type="ECO:0000256" key="6">
    <source>
        <dbReference type="ARBA" id="ARBA00022679"/>
    </source>
</evidence>
<dbReference type="FunFam" id="1.10.510.10:FF:001023">
    <property type="entry name" value="Os07g0541700 protein"/>
    <property type="match status" value="1"/>
</dbReference>
<evidence type="ECO:0000256" key="10">
    <source>
        <dbReference type="ARBA" id="ARBA00022741"/>
    </source>
</evidence>
<feature type="signal peptide" evidence="20">
    <location>
        <begin position="1"/>
        <end position="24"/>
    </location>
</feature>
<dbReference type="SUPFAM" id="SSF52058">
    <property type="entry name" value="L domain-like"/>
    <property type="match status" value="1"/>
</dbReference>
<dbReference type="PANTHER" id="PTHR48006">
    <property type="entry name" value="LEUCINE-RICH REPEAT-CONTAINING PROTEIN DDB_G0281931-RELATED"/>
    <property type="match status" value="1"/>
</dbReference>
<dbReference type="PROSITE" id="PS00108">
    <property type="entry name" value="PROTEIN_KINASE_ST"/>
    <property type="match status" value="1"/>
</dbReference>
<evidence type="ECO:0000256" key="19">
    <source>
        <dbReference type="SAM" id="Phobius"/>
    </source>
</evidence>
<evidence type="ECO:0000256" key="14">
    <source>
        <dbReference type="ARBA" id="ARBA00023136"/>
    </source>
</evidence>
<accession>A0ABD3KC44</accession>
<evidence type="ECO:0000313" key="23">
    <source>
        <dbReference type="Proteomes" id="UP001634007"/>
    </source>
</evidence>
<organism evidence="22 23">
    <name type="scientific">Eucalyptus globulus</name>
    <name type="common">Tasmanian blue gum</name>
    <dbReference type="NCBI Taxonomy" id="34317"/>
    <lineage>
        <taxon>Eukaryota</taxon>
        <taxon>Viridiplantae</taxon>
        <taxon>Streptophyta</taxon>
        <taxon>Embryophyta</taxon>
        <taxon>Tracheophyta</taxon>
        <taxon>Spermatophyta</taxon>
        <taxon>Magnoliopsida</taxon>
        <taxon>eudicotyledons</taxon>
        <taxon>Gunneridae</taxon>
        <taxon>Pentapetalae</taxon>
        <taxon>rosids</taxon>
        <taxon>malvids</taxon>
        <taxon>Myrtales</taxon>
        <taxon>Myrtaceae</taxon>
        <taxon>Myrtoideae</taxon>
        <taxon>Eucalypteae</taxon>
        <taxon>Eucalyptus</taxon>
    </lineage>
</organism>
<keyword evidence="5" id="KW-0433">Leucine-rich repeat</keyword>
<evidence type="ECO:0000313" key="22">
    <source>
        <dbReference type="EMBL" id="KAL3737440.1"/>
    </source>
</evidence>
<evidence type="ECO:0000256" key="4">
    <source>
        <dbReference type="ARBA" id="ARBA00022553"/>
    </source>
</evidence>
<dbReference type="InterPro" id="IPR001611">
    <property type="entry name" value="Leu-rich_rpt"/>
</dbReference>
<keyword evidence="7 19" id="KW-0812">Transmembrane</keyword>
<keyword evidence="6" id="KW-0808">Transferase</keyword>
<evidence type="ECO:0000256" key="15">
    <source>
        <dbReference type="ARBA" id="ARBA00023170"/>
    </source>
</evidence>
<evidence type="ECO:0000259" key="21">
    <source>
        <dbReference type="PROSITE" id="PS50011"/>
    </source>
</evidence>
<keyword evidence="12" id="KW-0067">ATP-binding</keyword>
<dbReference type="Gene3D" id="2.60.120.430">
    <property type="entry name" value="Galactose-binding lectin"/>
    <property type="match status" value="1"/>
</dbReference>
<evidence type="ECO:0000256" key="5">
    <source>
        <dbReference type="ARBA" id="ARBA00022614"/>
    </source>
</evidence>
<evidence type="ECO:0000256" key="8">
    <source>
        <dbReference type="ARBA" id="ARBA00022729"/>
    </source>
</evidence>
<comment type="caution">
    <text evidence="22">The sequence shown here is derived from an EMBL/GenBank/DDBJ whole genome shotgun (WGS) entry which is preliminary data.</text>
</comment>
<evidence type="ECO:0000256" key="9">
    <source>
        <dbReference type="ARBA" id="ARBA00022737"/>
    </source>
</evidence>
<comment type="catalytic activity">
    <reaction evidence="18">
        <text>L-seryl-[protein] + ATP = O-phospho-L-seryl-[protein] + ADP + H(+)</text>
        <dbReference type="Rhea" id="RHEA:17989"/>
        <dbReference type="Rhea" id="RHEA-COMP:9863"/>
        <dbReference type="Rhea" id="RHEA-COMP:11604"/>
        <dbReference type="ChEBI" id="CHEBI:15378"/>
        <dbReference type="ChEBI" id="CHEBI:29999"/>
        <dbReference type="ChEBI" id="CHEBI:30616"/>
        <dbReference type="ChEBI" id="CHEBI:83421"/>
        <dbReference type="ChEBI" id="CHEBI:456216"/>
        <dbReference type="EC" id="2.7.11.1"/>
    </reaction>
</comment>
<evidence type="ECO:0000256" key="11">
    <source>
        <dbReference type="ARBA" id="ARBA00022777"/>
    </source>
</evidence>
<keyword evidence="3" id="KW-0723">Serine/threonine-protein kinase</keyword>
<dbReference type="EMBL" id="JBJKBG010000006">
    <property type="protein sequence ID" value="KAL3737440.1"/>
    <property type="molecule type" value="Genomic_DNA"/>
</dbReference>
<dbReference type="InterPro" id="IPR000719">
    <property type="entry name" value="Prot_kinase_dom"/>
</dbReference>
<evidence type="ECO:0000256" key="1">
    <source>
        <dbReference type="ARBA" id="ARBA00004479"/>
    </source>
</evidence>
<name>A0ABD3KC44_EUCGL</name>
<feature type="chain" id="PRO_5044834763" description="non-specific serine/threonine protein kinase" evidence="20">
    <location>
        <begin position="25"/>
        <end position="886"/>
    </location>
</feature>